<dbReference type="GO" id="GO:0046933">
    <property type="term" value="F:proton-transporting ATP synthase activity, rotational mechanism"/>
    <property type="evidence" value="ECO:0007669"/>
    <property type="project" value="InterPro"/>
</dbReference>
<dbReference type="Gene3D" id="1.10.287.80">
    <property type="entry name" value="ATP synthase, gamma subunit, helix hairpin domain"/>
    <property type="match status" value="1"/>
</dbReference>
<evidence type="ECO:0000256" key="2">
    <source>
        <dbReference type="ARBA" id="ARBA00007681"/>
    </source>
</evidence>
<dbReference type="InterPro" id="IPR035968">
    <property type="entry name" value="ATP_synth_F1_ATPase_gsu"/>
</dbReference>
<evidence type="ECO:0000256" key="7">
    <source>
        <dbReference type="ARBA" id="ARBA00023196"/>
    </source>
</evidence>
<dbReference type="PRINTS" id="PR00126">
    <property type="entry name" value="ATPASEGAMMA"/>
</dbReference>
<organism evidence="15 16">
    <name type="scientific">Microtus ochrogaster</name>
    <name type="common">Prairie vole</name>
    <dbReference type="NCBI Taxonomy" id="79684"/>
    <lineage>
        <taxon>Eukaryota</taxon>
        <taxon>Metazoa</taxon>
        <taxon>Chordata</taxon>
        <taxon>Craniata</taxon>
        <taxon>Vertebrata</taxon>
        <taxon>Euteleostomi</taxon>
        <taxon>Mammalia</taxon>
        <taxon>Eutheria</taxon>
        <taxon>Euarchontoglires</taxon>
        <taxon>Glires</taxon>
        <taxon>Rodentia</taxon>
        <taxon>Myomorpha</taxon>
        <taxon>Muroidea</taxon>
        <taxon>Cricetidae</taxon>
        <taxon>Arvicolinae</taxon>
        <taxon>Microtus</taxon>
    </lineage>
</organism>
<dbReference type="AlphaFoldDB" id="A0A8J6G8U7"/>
<keyword evidence="3" id="KW-0813">Transport</keyword>
<name>A0A8J6G8U7_MICOH</name>
<dbReference type="GO" id="GO:0045259">
    <property type="term" value="C:proton-transporting ATP synthase complex"/>
    <property type="evidence" value="ECO:0007669"/>
    <property type="project" value="UniProtKB-KW"/>
</dbReference>
<sequence length="206" mass="23452">MSSETKAENQQPSRLRWRIGPNGRNSDAKDTHLHLAYKAAMQHSDIVYPGGTKRHINPAKEESYNTAMDPSLKHSNFDRYYKRLKSIRNIQKITRSMKMVPAQICYLLEDRREAPLSFYAIATAESMSVYEGIAADVPQHHQEYNLHIYLKESSTSEHSARMTAMDSTRKNASDMINKLMLMFKLTCVAIVTKELIEIISGAAAQD</sequence>
<evidence type="ECO:0000256" key="11">
    <source>
        <dbReference type="ARBA" id="ARBA00058827"/>
    </source>
</evidence>
<evidence type="ECO:0000256" key="14">
    <source>
        <dbReference type="SAM" id="MobiDB-lite"/>
    </source>
</evidence>
<evidence type="ECO:0000256" key="9">
    <source>
        <dbReference type="ARBA" id="ARBA00031066"/>
    </source>
</evidence>
<evidence type="ECO:0000256" key="5">
    <source>
        <dbReference type="ARBA" id="ARBA00023065"/>
    </source>
</evidence>
<evidence type="ECO:0000313" key="16">
    <source>
        <dbReference type="Proteomes" id="UP000710432"/>
    </source>
</evidence>
<dbReference type="SUPFAM" id="SSF52943">
    <property type="entry name" value="ATP synthase (F1-ATPase), gamma subunit"/>
    <property type="match status" value="1"/>
</dbReference>
<proteinExistence type="inferred from homology"/>
<gene>
    <name evidence="15" type="ORF">LTLLF_172930</name>
</gene>
<dbReference type="InterPro" id="IPR023632">
    <property type="entry name" value="ATP_synth_F1_gsu_CS"/>
</dbReference>
<comment type="caution">
    <text evidence="15">The sequence shown here is derived from an EMBL/GenBank/DDBJ whole genome shotgun (WGS) entry which is preliminary data.</text>
</comment>
<keyword evidence="7" id="KW-0139">CF(1)</keyword>
<feature type="compositionally biased region" description="Polar residues" evidence="14">
    <location>
        <begin position="1"/>
        <end position="13"/>
    </location>
</feature>
<keyword evidence="8" id="KW-0066">ATP synthesis</keyword>
<comment type="subcellular location">
    <subcellularLocation>
        <location evidence="1">Membrane</location>
        <topology evidence="1">Peripheral membrane protein</topology>
    </subcellularLocation>
</comment>
<evidence type="ECO:0000256" key="10">
    <source>
        <dbReference type="ARBA" id="ARBA00031408"/>
    </source>
</evidence>
<accession>A0A8J6G8U7</accession>
<comment type="subunit">
    <text evidence="12">Component of the ATP synthase complex composed at least of ATP5F1A/subunit alpha, ATP5F1B/subunit beta, ATP5MC1/subunit c (homooctomer), MT-ATP6/subunit a, MT-ATP8/subunit 8, ATP5ME/subunit e, ATP5MF/subunit f, ATP5MG/subunit g, ATP5MK/subunit k, ATP5MJ/subunit j, ATP5F1C/subunit gamma, ATP5F1D/subunit delta, ATP5F1E/subunit epsilon, ATP5PF/subunit F6, ATP5PB/subunit b, ATP5PD/subunit d, ATP5PO/subunit OSCP. ATP synthase complex consists of a soluble F(1) head domain (subunits alpha(3) and beta(3)) - the catalytic core - and a membrane F(0) domain - the membrane proton channel (subunits c, a, 8, e, f, g, k and j). These two domains are linked by a central stalk (subunits gamma, delta, and epsilon) rotating inside the F1 region and a stationary peripheral stalk (subunits F6, b, d, and OSCP). Interacts with FLVCR2; this interaction occurs in the absence of heme and is disrupted upon heme binding.</text>
</comment>
<dbReference type="InterPro" id="IPR000131">
    <property type="entry name" value="ATP_synth_F1_gsu"/>
</dbReference>
<dbReference type="PROSITE" id="PS00153">
    <property type="entry name" value="ATPASE_GAMMA"/>
    <property type="match status" value="1"/>
</dbReference>
<dbReference type="PANTHER" id="PTHR11693:SF22">
    <property type="entry name" value="ATP SYNTHASE SUBUNIT GAMMA, MITOCHONDRIAL"/>
    <property type="match status" value="1"/>
</dbReference>
<protein>
    <recommendedName>
        <fullName evidence="13">ATP synthase F(1) complex subunit gamma, mitochondrial</fullName>
    </recommendedName>
    <alternativeName>
        <fullName evidence="10">ATP synthase F1 subunit gamma</fullName>
    </alternativeName>
    <alternativeName>
        <fullName evidence="9">F-ATPase gamma subunit</fullName>
    </alternativeName>
</protein>
<keyword evidence="5" id="KW-0406">Ion transport</keyword>
<evidence type="ECO:0000313" key="15">
    <source>
        <dbReference type="EMBL" id="KAH0506461.1"/>
    </source>
</evidence>
<dbReference type="FunFam" id="1.10.287.80:FF:000013">
    <property type="entry name" value="ATP synthase subunit gamma, mitochondrial"/>
    <property type="match status" value="1"/>
</dbReference>
<comment type="similarity">
    <text evidence="2">Belongs to the ATPase gamma chain family.</text>
</comment>
<evidence type="ECO:0000256" key="8">
    <source>
        <dbReference type="ARBA" id="ARBA00023310"/>
    </source>
</evidence>
<evidence type="ECO:0000256" key="3">
    <source>
        <dbReference type="ARBA" id="ARBA00022448"/>
    </source>
</evidence>
<reference evidence="15" key="1">
    <citation type="submission" date="2020-03" db="EMBL/GenBank/DDBJ databases">
        <title>Studies in the Genomics of Life Span.</title>
        <authorList>
            <person name="Glass D."/>
        </authorList>
    </citation>
    <scope>NUCLEOTIDE SEQUENCE</scope>
    <source>
        <strain evidence="15">LTLLF</strain>
        <tissue evidence="15">Muscle</tissue>
    </source>
</reference>
<comment type="function">
    <text evidence="11">Subunit gamma, of the mitochondrial membrane ATP synthase complex (F(1)F(0) ATP synthase or Complex V) that produces ATP from ADP in the presence of a proton gradient across the membrane which is generated by electron transport complexes of the respiratory chain. ATP synthase complex consist of a soluble F(1) head domain - the catalytic core - and a membrane F(1) domain - the membrane proton channel. These two domains are linked by a central stalk rotating inside the F(1) region and a stationary peripheral stalk. During catalysis, ATP synthesis in the catalytic domain of F(1) is coupled via a rotary mechanism of the central stalk subunits to proton translocation. In vivo, can only synthesize ATP although its ATP hydrolase activity can be activated artificially in vitro. With the central stalk subunit delta, is essential for the biogenesis of F(1) catalytic part of the ATP synthase complex namely in the formation of F1 assembly intermediate.</text>
</comment>
<keyword evidence="4" id="KW-0375">Hydrogen ion transport</keyword>
<evidence type="ECO:0000256" key="12">
    <source>
        <dbReference type="ARBA" id="ARBA00065354"/>
    </source>
</evidence>
<dbReference type="Proteomes" id="UP000710432">
    <property type="component" value="Unassembled WGS sequence"/>
</dbReference>
<evidence type="ECO:0000256" key="13">
    <source>
        <dbReference type="ARBA" id="ARBA00071611"/>
    </source>
</evidence>
<keyword evidence="6" id="KW-0472">Membrane</keyword>
<evidence type="ECO:0000256" key="6">
    <source>
        <dbReference type="ARBA" id="ARBA00023136"/>
    </source>
</evidence>
<dbReference type="PANTHER" id="PTHR11693">
    <property type="entry name" value="ATP SYNTHASE GAMMA CHAIN"/>
    <property type="match status" value="1"/>
</dbReference>
<evidence type="ECO:0000256" key="1">
    <source>
        <dbReference type="ARBA" id="ARBA00004170"/>
    </source>
</evidence>
<evidence type="ECO:0000256" key="4">
    <source>
        <dbReference type="ARBA" id="ARBA00022781"/>
    </source>
</evidence>
<dbReference type="EMBL" id="JAATJU010024072">
    <property type="protein sequence ID" value="KAH0506461.1"/>
    <property type="molecule type" value="Genomic_DNA"/>
</dbReference>
<feature type="region of interest" description="Disordered" evidence="14">
    <location>
        <begin position="1"/>
        <end position="24"/>
    </location>
</feature>
<dbReference type="Pfam" id="PF00231">
    <property type="entry name" value="ATP-synt"/>
    <property type="match status" value="1"/>
</dbReference>